<dbReference type="AlphaFoldDB" id="T1ALP7"/>
<evidence type="ECO:0000256" key="1">
    <source>
        <dbReference type="ARBA" id="ARBA00006611"/>
    </source>
</evidence>
<organism evidence="3">
    <name type="scientific">mine drainage metagenome</name>
    <dbReference type="NCBI Taxonomy" id="410659"/>
    <lineage>
        <taxon>unclassified sequences</taxon>
        <taxon>metagenomes</taxon>
        <taxon>ecological metagenomes</taxon>
    </lineage>
</organism>
<gene>
    <name evidence="3" type="ORF">B1B_08813</name>
</gene>
<evidence type="ECO:0000313" key="3">
    <source>
        <dbReference type="EMBL" id="EQD57418.1"/>
    </source>
</evidence>
<evidence type="ECO:0000256" key="2">
    <source>
        <dbReference type="SAM" id="MobiDB-lite"/>
    </source>
</evidence>
<dbReference type="PANTHER" id="PTHR30486:SF6">
    <property type="entry name" value="TYPE IV PILUS RETRACTATION ATPASE PILT"/>
    <property type="match status" value="1"/>
</dbReference>
<dbReference type="Gene3D" id="3.30.450.380">
    <property type="match status" value="1"/>
</dbReference>
<feature type="non-terminal residue" evidence="3">
    <location>
        <position position="262"/>
    </location>
</feature>
<accession>T1ALP7</accession>
<proteinExistence type="inferred from homology"/>
<reference evidence="3" key="1">
    <citation type="submission" date="2013-08" db="EMBL/GenBank/DDBJ databases">
        <authorList>
            <person name="Mendez C."/>
            <person name="Richter M."/>
            <person name="Ferrer M."/>
            <person name="Sanchez J."/>
        </authorList>
    </citation>
    <scope>NUCLEOTIDE SEQUENCE</scope>
</reference>
<dbReference type="InterPro" id="IPR027417">
    <property type="entry name" value="P-loop_NTPase"/>
</dbReference>
<protein>
    <submittedName>
        <fullName evidence="3">Type II secretion system protein E</fullName>
    </submittedName>
</protein>
<dbReference type="SUPFAM" id="SSF52540">
    <property type="entry name" value="P-loop containing nucleoside triphosphate hydrolases"/>
    <property type="match status" value="1"/>
</dbReference>
<reference evidence="3" key="2">
    <citation type="journal article" date="2014" name="ISME J.">
        <title>Microbial stratification in low pH oxic and suboxic macroscopic growths along an acid mine drainage.</title>
        <authorList>
            <person name="Mendez-Garcia C."/>
            <person name="Mesa V."/>
            <person name="Sprenger R.R."/>
            <person name="Richter M."/>
            <person name="Diez M.S."/>
            <person name="Solano J."/>
            <person name="Bargiela R."/>
            <person name="Golyshina O.V."/>
            <person name="Manteca A."/>
            <person name="Ramos J.L."/>
            <person name="Gallego J.R."/>
            <person name="Llorente I."/>
            <person name="Martins Dos Santos V.A."/>
            <person name="Jensen O.N."/>
            <person name="Pelaez A.I."/>
            <person name="Sanchez J."/>
            <person name="Ferrer M."/>
        </authorList>
    </citation>
    <scope>NUCLEOTIDE SEQUENCE</scope>
</reference>
<dbReference type="GO" id="GO:0016887">
    <property type="term" value="F:ATP hydrolysis activity"/>
    <property type="evidence" value="ECO:0007669"/>
    <property type="project" value="InterPro"/>
</dbReference>
<sequence>MPASGSTSFRVKIPRTPPAGASAPLDLDAGTASSRPATDVPGTFITALPPLAEPSMRELEVRAVNPPYSYSRVSYNDRTKEYLYEILEPQLSAHEKGLVTHLKATLTQILGSETAELSTADKRAYLRGEAEAYFRSRDIPLSPLSTERVVYYLLRDFVGYGPVDSLILDPEVEDISCDGVGVPLFIFHGKYESMKTNVVFAEEDALNSFIVMLGQRCGKSVSVSSPILDGTTPEGHRVQATYAREITTRGASFTIRRFKERP</sequence>
<dbReference type="PANTHER" id="PTHR30486">
    <property type="entry name" value="TWITCHING MOTILITY PROTEIN PILT"/>
    <property type="match status" value="1"/>
</dbReference>
<dbReference type="EMBL" id="AUZY01005779">
    <property type="protein sequence ID" value="EQD57418.1"/>
    <property type="molecule type" value="Genomic_DNA"/>
</dbReference>
<comment type="similarity">
    <text evidence="1">Belongs to the GSP E family.</text>
</comment>
<dbReference type="InterPro" id="IPR050921">
    <property type="entry name" value="T4SS_GSP_E_ATPase"/>
</dbReference>
<comment type="caution">
    <text evidence="3">The sequence shown here is derived from an EMBL/GenBank/DDBJ whole genome shotgun (WGS) entry which is preliminary data.</text>
</comment>
<name>T1ALP7_9ZZZZ</name>
<feature type="region of interest" description="Disordered" evidence="2">
    <location>
        <begin position="1"/>
        <end position="40"/>
    </location>
</feature>